<dbReference type="SUPFAM" id="SSF53098">
    <property type="entry name" value="Ribonuclease H-like"/>
    <property type="match status" value="1"/>
</dbReference>
<dbReference type="Gene3D" id="3.30.342.10">
    <property type="entry name" value="DNA Polymerase, chain B, domain 1"/>
    <property type="match status" value="1"/>
</dbReference>
<dbReference type="AlphaFoldDB" id="X0XHS8"/>
<protein>
    <submittedName>
        <fullName evidence="1">Uncharacterized protein</fullName>
    </submittedName>
</protein>
<dbReference type="EMBL" id="BARS01039919">
    <property type="protein sequence ID" value="GAG24471.1"/>
    <property type="molecule type" value="Genomic_DNA"/>
</dbReference>
<accession>X0XHS8</accession>
<sequence>MAEKIQFFPLDVTYRKVNEKAVIHLYGRTVDGKQICVTDENFEPYFYVIPKKTQSVIEKLEKVRVERNEEVYRV</sequence>
<reference evidence="1" key="1">
    <citation type="journal article" date="2014" name="Front. Microbiol.">
        <title>High frequency of phylogenetically diverse reductive dehalogenase-homologous genes in deep subseafloor sedimentary metagenomes.</title>
        <authorList>
            <person name="Kawai M."/>
            <person name="Futagami T."/>
            <person name="Toyoda A."/>
            <person name="Takaki Y."/>
            <person name="Nishi S."/>
            <person name="Hori S."/>
            <person name="Arai W."/>
            <person name="Tsubouchi T."/>
            <person name="Morono Y."/>
            <person name="Uchiyama I."/>
            <person name="Ito T."/>
            <person name="Fujiyama A."/>
            <person name="Inagaki F."/>
            <person name="Takami H."/>
        </authorList>
    </citation>
    <scope>NUCLEOTIDE SEQUENCE</scope>
    <source>
        <strain evidence="1">Expedition CK06-06</strain>
    </source>
</reference>
<gene>
    <name evidence="1" type="ORF">S01H1_60924</name>
</gene>
<organism evidence="1">
    <name type="scientific">marine sediment metagenome</name>
    <dbReference type="NCBI Taxonomy" id="412755"/>
    <lineage>
        <taxon>unclassified sequences</taxon>
        <taxon>metagenomes</taxon>
        <taxon>ecological metagenomes</taxon>
    </lineage>
</organism>
<proteinExistence type="predicted"/>
<dbReference type="InterPro" id="IPR012337">
    <property type="entry name" value="RNaseH-like_sf"/>
</dbReference>
<name>X0XHS8_9ZZZZ</name>
<evidence type="ECO:0000313" key="1">
    <source>
        <dbReference type="EMBL" id="GAG24471.1"/>
    </source>
</evidence>
<feature type="non-terminal residue" evidence="1">
    <location>
        <position position="74"/>
    </location>
</feature>
<comment type="caution">
    <text evidence="1">The sequence shown here is derived from an EMBL/GenBank/DDBJ whole genome shotgun (WGS) entry which is preliminary data.</text>
</comment>